<proteinExistence type="predicted"/>
<protein>
    <submittedName>
        <fullName evidence="1">Uncharacterized protein</fullName>
    </submittedName>
</protein>
<organism evidence="1 2">
    <name type="scientific">Trapa incisa</name>
    <dbReference type="NCBI Taxonomy" id="236973"/>
    <lineage>
        <taxon>Eukaryota</taxon>
        <taxon>Viridiplantae</taxon>
        <taxon>Streptophyta</taxon>
        <taxon>Embryophyta</taxon>
        <taxon>Tracheophyta</taxon>
        <taxon>Spermatophyta</taxon>
        <taxon>Magnoliopsida</taxon>
        <taxon>eudicotyledons</taxon>
        <taxon>Gunneridae</taxon>
        <taxon>Pentapetalae</taxon>
        <taxon>rosids</taxon>
        <taxon>malvids</taxon>
        <taxon>Myrtales</taxon>
        <taxon>Lythraceae</taxon>
        <taxon>Trapa</taxon>
    </lineage>
</organism>
<comment type="caution">
    <text evidence="1">The sequence shown here is derived from an EMBL/GenBank/DDBJ whole genome shotgun (WGS) entry which is preliminary data.</text>
</comment>
<reference evidence="1 2" key="1">
    <citation type="journal article" date="2023" name="Hortic Res">
        <title>Pangenome of water caltrop reveals structural variations and asymmetric subgenome divergence after allopolyploidization.</title>
        <authorList>
            <person name="Zhang X."/>
            <person name="Chen Y."/>
            <person name="Wang L."/>
            <person name="Yuan Y."/>
            <person name="Fang M."/>
            <person name="Shi L."/>
            <person name="Lu R."/>
            <person name="Comes H.P."/>
            <person name="Ma Y."/>
            <person name="Chen Y."/>
            <person name="Huang G."/>
            <person name="Zhou Y."/>
            <person name="Zheng Z."/>
            <person name="Qiu Y."/>
        </authorList>
    </citation>
    <scope>NUCLEOTIDE SEQUENCE [LARGE SCALE GENOMIC DNA]</scope>
    <source>
        <tissue evidence="1">Roots</tissue>
    </source>
</reference>
<evidence type="ECO:0000313" key="2">
    <source>
        <dbReference type="Proteomes" id="UP001345219"/>
    </source>
</evidence>
<dbReference type="AlphaFoldDB" id="A0AAN7KVG3"/>
<name>A0AAN7KVG3_9MYRT</name>
<dbReference type="Proteomes" id="UP001345219">
    <property type="component" value="Chromosome 22"/>
</dbReference>
<evidence type="ECO:0000313" key="1">
    <source>
        <dbReference type="EMBL" id="KAK4773730.1"/>
    </source>
</evidence>
<accession>A0AAN7KVG3</accession>
<sequence>MRKLRILQCLRDTDPRCLFFAMTVTKHARPHFISLDLSAVSAGPTTLAGFLVDMVVNVSASSAGEHQILISEVNTMRLKHCDEPKRDLTDLYPQHCICIQSSSLLPTLSNPNT</sequence>
<dbReference type="EMBL" id="JAXIOK010000004">
    <property type="protein sequence ID" value="KAK4773730.1"/>
    <property type="molecule type" value="Genomic_DNA"/>
</dbReference>
<gene>
    <name evidence="1" type="ORF">SAY87_028749</name>
</gene>
<keyword evidence="2" id="KW-1185">Reference proteome</keyword>